<comment type="subcellular location">
    <subcellularLocation>
        <location evidence="1">Membrane</location>
        <topology evidence="1">Single-pass membrane protein</topology>
    </subcellularLocation>
</comment>
<evidence type="ECO:0000256" key="2">
    <source>
        <dbReference type="ARBA" id="ARBA00022692"/>
    </source>
</evidence>
<dbReference type="InterPro" id="IPR013106">
    <property type="entry name" value="Ig_V-set"/>
</dbReference>
<proteinExistence type="predicted"/>
<evidence type="ECO:0000259" key="9">
    <source>
        <dbReference type="PROSITE" id="PS50835"/>
    </source>
</evidence>
<feature type="domain" description="Ig-like" evidence="9">
    <location>
        <begin position="244"/>
        <end position="329"/>
    </location>
</feature>
<evidence type="ECO:0000256" key="3">
    <source>
        <dbReference type="ARBA" id="ARBA00022989"/>
    </source>
</evidence>
<feature type="signal peptide" evidence="8">
    <location>
        <begin position="1"/>
        <end position="17"/>
    </location>
</feature>
<dbReference type="Proteomes" id="UP000663880">
    <property type="component" value="Unassembled WGS sequence"/>
</dbReference>
<keyword evidence="5" id="KW-1015">Disulfide bond</keyword>
<dbReference type="InterPro" id="IPR036116">
    <property type="entry name" value="FN3_sf"/>
</dbReference>
<evidence type="ECO:0000313" key="10">
    <source>
        <dbReference type="EMBL" id="CAF4772849.1"/>
    </source>
</evidence>
<organism evidence="10 11">
    <name type="scientific">Pieris macdunnoughi</name>
    <dbReference type="NCBI Taxonomy" id="345717"/>
    <lineage>
        <taxon>Eukaryota</taxon>
        <taxon>Metazoa</taxon>
        <taxon>Ecdysozoa</taxon>
        <taxon>Arthropoda</taxon>
        <taxon>Hexapoda</taxon>
        <taxon>Insecta</taxon>
        <taxon>Pterygota</taxon>
        <taxon>Neoptera</taxon>
        <taxon>Endopterygota</taxon>
        <taxon>Lepidoptera</taxon>
        <taxon>Glossata</taxon>
        <taxon>Ditrysia</taxon>
        <taxon>Papilionoidea</taxon>
        <taxon>Pieridae</taxon>
        <taxon>Pierinae</taxon>
        <taxon>Pieris</taxon>
    </lineage>
</organism>
<dbReference type="SUPFAM" id="SSF49265">
    <property type="entry name" value="Fibronectin type III"/>
    <property type="match status" value="1"/>
</dbReference>
<keyword evidence="3 7" id="KW-1133">Transmembrane helix</keyword>
<feature type="domain" description="Ig-like" evidence="9">
    <location>
        <begin position="353"/>
        <end position="445"/>
    </location>
</feature>
<feature type="region of interest" description="Disordered" evidence="6">
    <location>
        <begin position="898"/>
        <end position="925"/>
    </location>
</feature>
<dbReference type="PANTHER" id="PTHR23278">
    <property type="entry name" value="SIDESTEP PROTEIN"/>
    <property type="match status" value="1"/>
</dbReference>
<feature type="chain" id="PRO_5032959106" description="Ig-like domain-containing protein" evidence="8">
    <location>
        <begin position="18"/>
        <end position="925"/>
    </location>
</feature>
<dbReference type="SMART" id="SM00409">
    <property type="entry name" value="IG"/>
    <property type="match status" value="4"/>
</dbReference>
<feature type="domain" description="Ig-like" evidence="9">
    <location>
        <begin position="162"/>
        <end position="237"/>
    </location>
</feature>
<evidence type="ECO:0000313" key="11">
    <source>
        <dbReference type="Proteomes" id="UP000663880"/>
    </source>
</evidence>
<dbReference type="EMBL" id="CAJOBZ010000003">
    <property type="protein sequence ID" value="CAF4772849.1"/>
    <property type="molecule type" value="Genomic_DNA"/>
</dbReference>
<accession>A0A821MUD4</accession>
<evidence type="ECO:0000256" key="8">
    <source>
        <dbReference type="SAM" id="SignalP"/>
    </source>
</evidence>
<comment type="caution">
    <text evidence="10">The sequence shown here is derived from an EMBL/GenBank/DDBJ whole genome shotgun (WGS) entry which is preliminary data.</text>
</comment>
<dbReference type="InterPro" id="IPR003599">
    <property type="entry name" value="Ig_sub"/>
</dbReference>
<evidence type="ECO:0000256" key="5">
    <source>
        <dbReference type="ARBA" id="ARBA00023157"/>
    </source>
</evidence>
<dbReference type="Pfam" id="PF07686">
    <property type="entry name" value="V-set"/>
    <property type="match status" value="1"/>
</dbReference>
<evidence type="ECO:0000256" key="4">
    <source>
        <dbReference type="ARBA" id="ARBA00023136"/>
    </source>
</evidence>
<reference evidence="10" key="1">
    <citation type="submission" date="2021-02" db="EMBL/GenBank/DDBJ databases">
        <authorList>
            <person name="Steward A R."/>
        </authorList>
    </citation>
    <scope>NUCLEOTIDE SEQUENCE</scope>
</reference>
<feature type="domain" description="Ig-like" evidence="9">
    <location>
        <begin position="28"/>
        <end position="124"/>
    </location>
</feature>
<dbReference type="GO" id="GO:0016020">
    <property type="term" value="C:membrane"/>
    <property type="evidence" value="ECO:0007669"/>
    <property type="project" value="UniProtKB-SubCell"/>
</dbReference>
<name>A0A821MUD4_9NEOP</name>
<dbReference type="InterPro" id="IPR003598">
    <property type="entry name" value="Ig_sub2"/>
</dbReference>
<dbReference type="PROSITE" id="PS50835">
    <property type="entry name" value="IG_LIKE"/>
    <property type="match status" value="4"/>
</dbReference>
<dbReference type="Pfam" id="PF08205">
    <property type="entry name" value="C2-set_2"/>
    <property type="match status" value="1"/>
</dbReference>
<dbReference type="OrthoDB" id="10010359at2759"/>
<dbReference type="AlphaFoldDB" id="A0A821MUD4"/>
<feature type="transmembrane region" description="Helical" evidence="7">
    <location>
        <begin position="661"/>
        <end position="684"/>
    </location>
</feature>
<dbReference type="InterPro" id="IPR013162">
    <property type="entry name" value="CD80_C2-set"/>
</dbReference>
<evidence type="ECO:0000256" key="1">
    <source>
        <dbReference type="ARBA" id="ARBA00004167"/>
    </source>
</evidence>
<dbReference type="InterPro" id="IPR036179">
    <property type="entry name" value="Ig-like_dom_sf"/>
</dbReference>
<dbReference type="Pfam" id="PF13895">
    <property type="entry name" value="Ig_2"/>
    <property type="match status" value="1"/>
</dbReference>
<keyword evidence="2 7" id="KW-0812">Transmembrane</keyword>
<dbReference type="SMART" id="SM00408">
    <property type="entry name" value="IGc2"/>
    <property type="match status" value="3"/>
</dbReference>
<dbReference type="Gene3D" id="2.60.40.10">
    <property type="entry name" value="Immunoglobulins"/>
    <property type="match status" value="4"/>
</dbReference>
<evidence type="ECO:0000256" key="6">
    <source>
        <dbReference type="SAM" id="MobiDB-lite"/>
    </source>
</evidence>
<sequence>MIVLFAFSLVFFSLGNADDVITVKAVLGENAELPCNVTAVNEDDNLNILAWYRDGSSTAFYSSRDLRGGSGNVMSPSPRYRLLTSEEEGLDTLEILTIIPSDAGIYHCHADFSKSPTRKSHVLLVVIEPPQKLWIIHENGTRVATANAGSNTSRNIGPYYIGDTIDLICVAFGGKPQPSLSWWSEQQLLKNTSTVLSELRVRSDLHFGPLSREHHGRIFTCFAQNNDETPPLSIDISIDMYLPPELVSIHVGDKDSVFGGRARAGEVLTMECRVFFARPLPTVTWRINESKLTTPEQNTIVEPTQQRLVNEIRLNVTPEFDESRITCCVPAYRRDSEDYICALAQHLSVQYRPVVNIEVIGETVENDTLSIVKGSNVSINCSFEANPAVFRMIWFHKDDILSESTDEEVSPTQKLDLLSVSEDESGEYACSVTNDEGFTYSKPVVIDVVYPPYCEDESVVEYGVASEECINITCKVKANPPPTAYRWLLVSEVENTKLHTNQSQTLETDDDTLMYQRPNCTTTLVYCWGLNSVKSSDLLQTKCTFLVTDETVPQPPSNCEAIKDMQGDITVTCRAGHDGGLPQKFKFIVTAADSEEQLVSIINQEPKFMIEEPKETTYKFNIIAFNDKGESKIIELDKDSIIDEGIDPALTISAVTNITTLALSLCGGVALLALIACGLVLCAHDRQQRHDLPRDSHPPLCAYTTDESNCETCNDSDEGSECNIRRTESFRRAIAKYPPKNYDMRRTSSFHSARYMRDMSEPEPKCIQTRRTNCRVHSLQNISRKREMDTLCDHLVMHLPPEPSYNVPKPMNTFYTMPRKTRHRSQKEVSDEASEITQASDGFSLPPPPDEFGTYRAASRIKDIPIKSIPTYTTIIRQNSGKNLNKYGAMSPMNTVGLPSISGQPSLYTYPDDEQVKKNPFDDES</sequence>
<evidence type="ECO:0000256" key="7">
    <source>
        <dbReference type="SAM" id="Phobius"/>
    </source>
</evidence>
<keyword evidence="4 7" id="KW-0472">Membrane</keyword>
<dbReference type="PANTHER" id="PTHR23278:SF19">
    <property type="entry name" value="OBSCURIN"/>
    <property type="match status" value="1"/>
</dbReference>
<keyword evidence="8" id="KW-0732">Signal</keyword>
<dbReference type="InterPro" id="IPR013783">
    <property type="entry name" value="Ig-like_fold"/>
</dbReference>
<gene>
    <name evidence="10" type="ORF">PMACD_LOCUS1922</name>
</gene>
<keyword evidence="11" id="KW-1185">Reference proteome</keyword>
<protein>
    <recommendedName>
        <fullName evidence="9">Ig-like domain-containing protein</fullName>
    </recommendedName>
</protein>
<feature type="compositionally biased region" description="Basic and acidic residues" evidence="6">
    <location>
        <begin position="914"/>
        <end position="925"/>
    </location>
</feature>
<dbReference type="InterPro" id="IPR007110">
    <property type="entry name" value="Ig-like_dom"/>
</dbReference>
<dbReference type="SUPFAM" id="SSF48726">
    <property type="entry name" value="Immunoglobulin"/>
    <property type="match status" value="3"/>
</dbReference>